<dbReference type="AlphaFoldDB" id="A0A2K3LR45"/>
<reference evidence="1 2" key="1">
    <citation type="journal article" date="2014" name="Am. J. Bot.">
        <title>Genome assembly and annotation for red clover (Trifolium pratense; Fabaceae).</title>
        <authorList>
            <person name="Istvanek J."/>
            <person name="Jaros M."/>
            <person name="Krenek A."/>
            <person name="Repkova J."/>
        </authorList>
    </citation>
    <scope>NUCLEOTIDE SEQUENCE [LARGE SCALE GENOMIC DNA]</scope>
    <source>
        <strain evidence="2">cv. Tatra</strain>
        <tissue evidence="1">Young leaves</tissue>
    </source>
</reference>
<gene>
    <name evidence="1" type="ORF">L195_g037023</name>
</gene>
<dbReference type="EMBL" id="ASHM01039063">
    <property type="protein sequence ID" value="PNX81008.1"/>
    <property type="molecule type" value="Genomic_DNA"/>
</dbReference>
<protein>
    <submittedName>
        <fullName evidence="1">Uncharacterized protein</fullName>
    </submittedName>
</protein>
<proteinExistence type="predicted"/>
<organism evidence="1 2">
    <name type="scientific">Trifolium pratense</name>
    <name type="common">Red clover</name>
    <dbReference type="NCBI Taxonomy" id="57577"/>
    <lineage>
        <taxon>Eukaryota</taxon>
        <taxon>Viridiplantae</taxon>
        <taxon>Streptophyta</taxon>
        <taxon>Embryophyta</taxon>
        <taxon>Tracheophyta</taxon>
        <taxon>Spermatophyta</taxon>
        <taxon>Magnoliopsida</taxon>
        <taxon>eudicotyledons</taxon>
        <taxon>Gunneridae</taxon>
        <taxon>Pentapetalae</taxon>
        <taxon>rosids</taxon>
        <taxon>fabids</taxon>
        <taxon>Fabales</taxon>
        <taxon>Fabaceae</taxon>
        <taxon>Papilionoideae</taxon>
        <taxon>50 kb inversion clade</taxon>
        <taxon>NPAAA clade</taxon>
        <taxon>Hologalegina</taxon>
        <taxon>IRL clade</taxon>
        <taxon>Trifolieae</taxon>
        <taxon>Trifolium</taxon>
    </lineage>
</organism>
<name>A0A2K3LR45_TRIPR</name>
<accession>A0A2K3LR45</accession>
<comment type="caution">
    <text evidence="1">The sequence shown here is derived from an EMBL/GenBank/DDBJ whole genome shotgun (WGS) entry which is preliminary data.</text>
</comment>
<evidence type="ECO:0000313" key="2">
    <source>
        <dbReference type="Proteomes" id="UP000236291"/>
    </source>
</evidence>
<evidence type="ECO:0000313" key="1">
    <source>
        <dbReference type="EMBL" id="PNX81008.1"/>
    </source>
</evidence>
<reference evidence="1 2" key="2">
    <citation type="journal article" date="2017" name="Front. Plant Sci.">
        <title>Gene Classification and Mining of Molecular Markers Useful in Red Clover (Trifolium pratense) Breeding.</title>
        <authorList>
            <person name="Istvanek J."/>
            <person name="Dluhosova J."/>
            <person name="Dluhos P."/>
            <person name="Patkova L."/>
            <person name="Nedelnik J."/>
            <person name="Repkova J."/>
        </authorList>
    </citation>
    <scope>NUCLEOTIDE SEQUENCE [LARGE SCALE GENOMIC DNA]</scope>
    <source>
        <strain evidence="2">cv. Tatra</strain>
        <tissue evidence="1">Young leaves</tissue>
    </source>
</reference>
<sequence length="69" mass="7340">MNISECGLMANFDLSIKQGPNLMNQPSANQAPFTPLIKSPHLAIIPSLLAPPALSLTHPSSGEFQEIKA</sequence>
<dbReference type="Proteomes" id="UP000236291">
    <property type="component" value="Unassembled WGS sequence"/>
</dbReference>